<name>A0A7D4UEL4_9SPHI</name>
<dbReference type="NCBIfam" id="TIGR03519">
    <property type="entry name" value="T9SS_PorP_fam"/>
    <property type="match status" value="1"/>
</dbReference>
<dbReference type="InterPro" id="IPR019861">
    <property type="entry name" value="PorP/SprF_Bacteroidetes"/>
</dbReference>
<keyword evidence="1" id="KW-0732">Signal</keyword>
<reference evidence="2 3" key="1">
    <citation type="submission" date="2020-05" db="EMBL/GenBank/DDBJ databases">
        <title>Mucilaginibacter mali sp. nov.</title>
        <authorList>
            <person name="Kim H.S."/>
            <person name="Lee K.C."/>
            <person name="Suh M.K."/>
            <person name="Kim J.-S."/>
            <person name="Han K.-I."/>
            <person name="Eom M.K."/>
            <person name="Shin Y.K."/>
            <person name="Lee J.-S."/>
        </authorList>
    </citation>
    <scope>NUCLEOTIDE SEQUENCE [LARGE SCALE GENOMIC DNA]</scope>
    <source>
        <strain evidence="2 3">G2-14</strain>
    </source>
</reference>
<protein>
    <submittedName>
        <fullName evidence="2">Type IX secretion system membrane protein PorP/SprF</fullName>
    </submittedName>
</protein>
<evidence type="ECO:0000256" key="1">
    <source>
        <dbReference type="SAM" id="SignalP"/>
    </source>
</evidence>
<dbReference type="Pfam" id="PF11751">
    <property type="entry name" value="PorP_SprF"/>
    <property type="match status" value="1"/>
</dbReference>
<dbReference type="RefSeq" id="WP_173413772.1">
    <property type="nucleotide sequence ID" value="NZ_CP054139.1"/>
</dbReference>
<proteinExistence type="predicted"/>
<sequence>MKRILLLCGGILAGLVQLACAQQRPQYTQYVFNSFLLNPAVSGIENYVDLKAGYRSQWTGLDGAPVTSYITINGPIGRNFVQGDATAMPGDGANPYSRSYTQDYMASEPHHGVGFSLVSDKTGPITQTNMDLSYAYHLGLTSNLNLAVGVSAGVNHIGLNLAEITVADTQPDPVIVNGNASQWKPDLSAGIWAYSGNYFMGVSVQQLLKQNLYFNTTSNVTQSQTVPHYFFTAGVKVPMGDDVALLPSVLVKVIQPVPTTFDVNLKMAFRDIFWIGGSYRKDDSFGALAGFNISSTINVGYSYDLTTSALKTVSNGTHEIVIGILLNNKYKVRCPQHGF</sequence>
<organism evidence="2 3">
    <name type="scientific">Mucilaginibacter mali</name>
    <dbReference type="NCBI Taxonomy" id="2740462"/>
    <lineage>
        <taxon>Bacteria</taxon>
        <taxon>Pseudomonadati</taxon>
        <taxon>Bacteroidota</taxon>
        <taxon>Sphingobacteriia</taxon>
        <taxon>Sphingobacteriales</taxon>
        <taxon>Sphingobacteriaceae</taxon>
        <taxon>Mucilaginibacter</taxon>
    </lineage>
</organism>
<dbReference type="EMBL" id="CP054139">
    <property type="protein sequence ID" value="QKJ29076.1"/>
    <property type="molecule type" value="Genomic_DNA"/>
</dbReference>
<feature type="chain" id="PRO_5028832567" evidence="1">
    <location>
        <begin position="22"/>
        <end position="339"/>
    </location>
</feature>
<feature type="signal peptide" evidence="1">
    <location>
        <begin position="1"/>
        <end position="21"/>
    </location>
</feature>
<evidence type="ECO:0000313" key="3">
    <source>
        <dbReference type="Proteomes" id="UP000505355"/>
    </source>
</evidence>
<dbReference type="AlphaFoldDB" id="A0A7D4UEL4"/>
<accession>A0A7D4UEL4</accession>
<dbReference type="KEGG" id="mmab:HQ865_04680"/>
<keyword evidence="3" id="KW-1185">Reference proteome</keyword>
<dbReference type="Proteomes" id="UP000505355">
    <property type="component" value="Chromosome"/>
</dbReference>
<gene>
    <name evidence="2" type="ORF">HQ865_04680</name>
</gene>
<evidence type="ECO:0000313" key="2">
    <source>
        <dbReference type="EMBL" id="QKJ29076.1"/>
    </source>
</evidence>